<feature type="chain" id="PRO_5040957480" evidence="11">
    <location>
        <begin position="21"/>
        <end position="308"/>
    </location>
</feature>
<comment type="subcellular location">
    <subcellularLocation>
        <location evidence="1">Cell outer membrane</location>
        <topology evidence="1">Multi-pass membrane protein</topology>
    </subcellularLocation>
</comment>
<dbReference type="RefSeq" id="WP_283173959.1">
    <property type="nucleotide sequence ID" value="NZ_JAPNOA010000028.1"/>
</dbReference>
<evidence type="ECO:0000256" key="1">
    <source>
        <dbReference type="ARBA" id="ARBA00004571"/>
    </source>
</evidence>
<comment type="subunit">
    <text evidence="2">Homotrimer.</text>
</comment>
<name>A0A9X3EDT1_9GAMM</name>
<comment type="caution">
    <text evidence="13">The sequence shown here is derived from an EMBL/GenBank/DDBJ whole genome shotgun (WGS) entry which is preliminary data.</text>
</comment>
<dbReference type="AlphaFoldDB" id="A0A9X3EDT1"/>
<evidence type="ECO:0000256" key="4">
    <source>
        <dbReference type="ARBA" id="ARBA00022452"/>
    </source>
</evidence>
<dbReference type="GO" id="GO:0006811">
    <property type="term" value="P:monoatomic ion transport"/>
    <property type="evidence" value="ECO:0007669"/>
    <property type="project" value="UniProtKB-KW"/>
</dbReference>
<reference evidence="13" key="1">
    <citation type="submission" date="2022-11" db="EMBL/GenBank/DDBJ databases">
        <title>Parathalassolutuus dongxingensis gen. nov., sp. nov., a novel member of family Oceanospirillaceae isolated from a coastal shrimp pond in Guangxi, China.</title>
        <authorList>
            <person name="Chen H."/>
        </authorList>
    </citation>
    <scope>NUCLEOTIDE SEQUENCE</scope>
    <source>
        <strain evidence="13">G-43</strain>
    </source>
</reference>
<evidence type="ECO:0000256" key="6">
    <source>
        <dbReference type="ARBA" id="ARBA00022729"/>
    </source>
</evidence>
<dbReference type="Gene3D" id="2.40.160.10">
    <property type="entry name" value="Porin"/>
    <property type="match status" value="1"/>
</dbReference>
<evidence type="ECO:0000256" key="5">
    <source>
        <dbReference type="ARBA" id="ARBA00022692"/>
    </source>
</evidence>
<dbReference type="InterPro" id="IPR023614">
    <property type="entry name" value="Porin_dom_sf"/>
</dbReference>
<proteinExistence type="predicted"/>
<evidence type="ECO:0000256" key="8">
    <source>
        <dbReference type="ARBA" id="ARBA00023114"/>
    </source>
</evidence>
<evidence type="ECO:0000256" key="11">
    <source>
        <dbReference type="SAM" id="SignalP"/>
    </source>
</evidence>
<feature type="signal peptide" evidence="11">
    <location>
        <begin position="1"/>
        <end position="20"/>
    </location>
</feature>
<evidence type="ECO:0000256" key="7">
    <source>
        <dbReference type="ARBA" id="ARBA00023065"/>
    </source>
</evidence>
<dbReference type="EMBL" id="JAPNOA010000028">
    <property type="protein sequence ID" value="MCY0965748.1"/>
    <property type="molecule type" value="Genomic_DNA"/>
</dbReference>
<dbReference type="Proteomes" id="UP001150830">
    <property type="component" value="Unassembled WGS sequence"/>
</dbReference>
<dbReference type="GO" id="GO:0009279">
    <property type="term" value="C:cell outer membrane"/>
    <property type="evidence" value="ECO:0007669"/>
    <property type="project" value="UniProtKB-SubCell"/>
</dbReference>
<protein>
    <submittedName>
        <fullName evidence="13">Porin</fullName>
    </submittedName>
</protein>
<accession>A0A9X3EDT1</accession>
<dbReference type="GO" id="GO:0046930">
    <property type="term" value="C:pore complex"/>
    <property type="evidence" value="ECO:0007669"/>
    <property type="project" value="UniProtKB-KW"/>
</dbReference>
<evidence type="ECO:0000256" key="2">
    <source>
        <dbReference type="ARBA" id="ARBA00011233"/>
    </source>
</evidence>
<evidence type="ECO:0000256" key="3">
    <source>
        <dbReference type="ARBA" id="ARBA00022448"/>
    </source>
</evidence>
<dbReference type="CDD" id="cd00342">
    <property type="entry name" value="gram_neg_porins"/>
    <property type="match status" value="1"/>
</dbReference>
<evidence type="ECO:0000256" key="10">
    <source>
        <dbReference type="ARBA" id="ARBA00023237"/>
    </source>
</evidence>
<dbReference type="InterPro" id="IPR033900">
    <property type="entry name" value="Gram_neg_porin_domain"/>
</dbReference>
<sequence length="308" mass="32725">MKKHLLAIAVAAVTALPAVADMNTTVYGSLRIYTSAGDQQDLDISNDSSRIGLKGTVDTALTNVKALYQVEAQVGTDNGVDSNAAQNEASFGVDGRLAYVGLSGDFGQVTAGQQWTTMYDMVTGTADLTINVSAEAQQFFRMDSSVAYVSPEMNGLQFGASVYADSEVDSGEDTDHFQLAAKYNTGNLTLAAGLDRASAQELPDVQALSATYVVDNLTLVALAERLKTDLADSEASYPFELGASWNFAPDQTLVLTHYNLDNATDDNGYNLELRSGLGKGTTVYTNLQADNVADEDVLAYGLGLKVDF</sequence>
<dbReference type="PANTHER" id="PTHR34501:SF9">
    <property type="entry name" value="MAJOR OUTER MEMBRANE PROTEIN P.IA"/>
    <property type="match status" value="1"/>
</dbReference>
<keyword evidence="14" id="KW-1185">Reference proteome</keyword>
<dbReference type="InterPro" id="IPR050298">
    <property type="entry name" value="Gram-neg_bact_OMP"/>
</dbReference>
<dbReference type="SUPFAM" id="SSF56935">
    <property type="entry name" value="Porins"/>
    <property type="match status" value="1"/>
</dbReference>
<dbReference type="Pfam" id="PF13609">
    <property type="entry name" value="Porin_4"/>
    <property type="match status" value="1"/>
</dbReference>
<keyword evidence="7" id="KW-0406">Ion transport</keyword>
<keyword evidence="9" id="KW-0472">Membrane</keyword>
<gene>
    <name evidence="13" type="ORF">OUO13_11155</name>
</gene>
<dbReference type="PANTHER" id="PTHR34501">
    <property type="entry name" value="PROTEIN YDDL-RELATED"/>
    <property type="match status" value="1"/>
</dbReference>
<feature type="domain" description="Porin" evidence="12">
    <location>
        <begin position="7"/>
        <end position="291"/>
    </location>
</feature>
<evidence type="ECO:0000259" key="12">
    <source>
        <dbReference type="Pfam" id="PF13609"/>
    </source>
</evidence>
<keyword evidence="8" id="KW-0626">Porin</keyword>
<keyword evidence="4" id="KW-1134">Transmembrane beta strand</keyword>
<evidence type="ECO:0000313" key="14">
    <source>
        <dbReference type="Proteomes" id="UP001150830"/>
    </source>
</evidence>
<dbReference type="GO" id="GO:0015288">
    <property type="term" value="F:porin activity"/>
    <property type="evidence" value="ECO:0007669"/>
    <property type="project" value="UniProtKB-KW"/>
</dbReference>
<keyword evidence="3" id="KW-0813">Transport</keyword>
<keyword evidence="10" id="KW-0998">Cell outer membrane</keyword>
<evidence type="ECO:0000313" key="13">
    <source>
        <dbReference type="EMBL" id="MCY0965748.1"/>
    </source>
</evidence>
<keyword evidence="6 11" id="KW-0732">Signal</keyword>
<evidence type="ECO:0000256" key="9">
    <source>
        <dbReference type="ARBA" id="ARBA00023136"/>
    </source>
</evidence>
<organism evidence="13 14">
    <name type="scientific">Parathalassolituus penaei</name>
    <dbReference type="NCBI Taxonomy" id="2997323"/>
    <lineage>
        <taxon>Bacteria</taxon>
        <taxon>Pseudomonadati</taxon>
        <taxon>Pseudomonadota</taxon>
        <taxon>Gammaproteobacteria</taxon>
        <taxon>Oceanospirillales</taxon>
        <taxon>Oceanospirillaceae</taxon>
        <taxon>Parathalassolituus</taxon>
    </lineage>
</organism>
<keyword evidence="5" id="KW-0812">Transmembrane</keyword>